<dbReference type="HOGENOM" id="CLU_3183500_0_0_9"/>
<accession>B0N8U9</accession>
<protein>
    <submittedName>
        <fullName evidence="1">Uncharacterized protein</fullName>
    </submittedName>
</protein>
<name>B0N8U9_9FIRM</name>
<keyword evidence="2" id="KW-1185">Reference proteome</keyword>
<dbReference type="Proteomes" id="UP000005798">
    <property type="component" value="Unassembled WGS sequence"/>
</dbReference>
<proteinExistence type="predicted"/>
<evidence type="ECO:0000313" key="2">
    <source>
        <dbReference type="Proteomes" id="UP000005798"/>
    </source>
</evidence>
<reference evidence="1" key="2">
    <citation type="submission" date="2014-06" db="EMBL/GenBank/DDBJ databases">
        <title>Draft genome sequence of Clostridium ramosum(DSM 1402).</title>
        <authorList>
            <person name="Sudarsanam P."/>
            <person name="Ley R."/>
            <person name="Guruge J."/>
            <person name="Turnbaugh P.J."/>
            <person name="Mahowald M."/>
            <person name="Liep D."/>
            <person name="Gordon J."/>
        </authorList>
    </citation>
    <scope>NUCLEOTIDE SEQUENCE</scope>
    <source>
        <strain evidence="1">DSM 1402</strain>
    </source>
</reference>
<dbReference type="EMBL" id="ABFX02000013">
    <property type="protein sequence ID" value="EDS17106.1"/>
    <property type="molecule type" value="Genomic_DNA"/>
</dbReference>
<evidence type="ECO:0000313" key="1">
    <source>
        <dbReference type="EMBL" id="EDS17106.1"/>
    </source>
</evidence>
<sequence length="46" mass="5287">MTNPVNANVVKHTFQIDGDGYGTLQIAHTLTRETFQHHLFLYMNLV</sequence>
<organism evidence="1 2">
    <name type="scientific">Thomasclavelia ramosa DSM 1402</name>
    <dbReference type="NCBI Taxonomy" id="445974"/>
    <lineage>
        <taxon>Bacteria</taxon>
        <taxon>Bacillati</taxon>
        <taxon>Bacillota</taxon>
        <taxon>Erysipelotrichia</taxon>
        <taxon>Erysipelotrichales</taxon>
        <taxon>Coprobacillaceae</taxon>
        <taxon>Thomasclavelia</taxon>
    </lineage>
</organism>
<comment type="caution">
    <text evidence="1">The sequence shown here is derived from an EMBL/GenBank/DDBJ whole genome shotgun (WGS) entry which is preliminary data.</text>
</comment>
<dbReference type="AlphaFoldDB" id="B0N8U9"/>
<reference evidence="1" key="1">
    <citation type="submission" date="2007-11" db="EMBL/GenBank/DDBJ databases">
        <authorList>
            <person name="Fulton L."/>
            <person name="Clifton S."/>
            <person name="Fulton B."/>
            <person name="Xu J."/>
            <person name="Minx P."/>
            <person name="Pepin K.H."/>
            <person name="Johnson M."/>
            <person name="Thiruvilangam P."/>
            <person name="Bhonagiri V."/>
            <person name="Nash W.E."/>
            <person name="Mardis E.R."/>
            <person name="Wilson R.K."/>
        </authorList>
    </citation>
    <scope>NUCLEOTIDE SEQUENCE [LARGE SCALE GENOMIC DNA]</scope>
    <source>
        <strain evidence="1">DSM 1402</strain>
    </source>
</reference>
<gene>
    <name evidence="1" type="ORF">CLORAM_03080</name>
</gene>